<evidence type="ECO:0000313" key="2">
    <source>
        <dbReference type="Proteomes" id="UP001501509"/>
    </source>
</evidence>
<protein>
    <submittedName>
        <fullName evidence="1">Uncharacterized protein</fullName>
    </submittedName>
</protein>
<proteinExistence type="predicted"/>
<organism evidence="1 2">
    <name type="scientific">Actinomadura fulvescens</name>
    <dbReference type="NCBI Taxonomy" id="46160"/>
    <lineage>
        <taxon>Bacteria</taxon>
        <taxon>Bacillati</taxon>
        <taxon>Actinomycetota</taxon>
        <taxon>Actinomycetes</taxon>
        <taxon>Streptosporangiales</taxon>
        <taxon>Thermomonosporaceae</taxon>
        <taxon>Actinomadura</taxon>
    </lineage>
</organism>
<keyword evidence="2" id="KW-1185">Reference proteome</keyword>
<evidence type="ECO:0000313" key="1">
    <source>
        <dbReference type="EMBL" id="GAA2584458.1"/>
    </source>
</evidence>
<gene>
    <name evidence="1" type="ORF">GCM10010411_16460</name>
</gene>
<reference evidence="1 2" key="1">
    <citation type="journal article" date="2019" name="Int. J. Syst. Evol. Microbiol.">
        <title>The Global Catalogue of Microorganisms (GCM) 10K type strain sequencing project: providing services to taxonomists for standard genome sequencing and annotation.</title>
        <authorList>
            <consortium name="The Broad Institute Genomics Platform"/>
            <consortium name="The Broad Institute Genome Sequencing Center for Infectious Disease"/>
            <person name="Wu L."/>
            <person name="Ma J."/>
        </authorList>
    </citation>
    <scope>NUCLEOTIDE SEQUENCE [LARGE SCALE GENOMIC DNA]</scope>
    <source>
        <strain evidence="1 2">JCM 6833</strain>
    </source>
</reference>
<name>A0ABN3PL85_9ACTN</name>
<dbReference type="Proteomes" id="UP001501509">
    <property type="component" value="Unassembled WGS sequence"/>
</dbReference>
<sequence length="121" mass="11876">MGPGLLRCGLRTYGPADLWAAGLPKAGLGNRRTAGPGKPATAGPPACPGLGAAVAAGLRRCGRARGCGGAGVRNRWVRNRGKRGGAGVRACGKVLGLLWGSAGVSPLVLRSVRVRAGGAGG</sequence>
<accession>A0ABN3PL85</accession>
<dbReference type="EMBL" id="BAAATD010000002">
    <property type="protein sequence ID" value="GAA2584458.1"/>
    <property type="molecule type" value="Genomic_DNA"/>
</dbReference>
<comment type="caution">
    <text evidence="1">The sequence shown here is derived from an EMBL/GenBank/DDBJ whole genome shotgun (WGS) entry which is preliminary data.</text>
</comment>